<sequence length="224" mass="24951">MAVSSATASISILRKDTFEGALQASKPGAQCVGIRRCKNLRFHIKAGATESPQETKDVGGVEFDGENSTSVEASNVPYSIISTLNVEKIFRGIPITDVDHYVRLGIPRGCPYDQVSIGYKNKYEELMKQELEEEELANKMDLLKESYSILSSQEERRLYDWSLLRTGTPDRFAWPFESDITQADIMQGTPPPGEPEDFGPTRLVGYFFVGWLLLAVVSSIAFNL</sequence>
<protein>
    <recommendedName>
        <fullName evidence="5">NAD(P)H-quinone oxidoreductase subunit U, chloroplastic</fullName>
    </recommendedName>
</protein>
<dbReference type="SUPFAM" id="SSF46565">
    <property type="entry name" value="Chaperone J-domain"/>
    <property type="match status" value="1"/>
</dbReference>
<dbReference type="EMBL" id="JAJJMB010001716">
    <property type="protein sequence ID" value="KAI3955721.1"/>
    <property type="molecule type" value="Genomic_DNA"/>
</dbReference>
<evidence type="ECO:0000256" key="1">
    <source>
        <dbReference type="SAM" id="Coils"/>
    </source>
</evidence>
<dbReference type="InterPro" id="IPR044199">
    <property type="entry name" value="NdhU_chloroplastic"/>
</dbReference>
<keyword evidence="4" id="KW-1185">Reference proteome</keyword>
<dbReference type="PANTHER" id="PTHR47726:SF1">
    <property type="entry name" value="NAD(P)H-QUINONE OXIDOREDUCTASE SUBUNIT U, CHLOROPLASTIC"/>
    <property type="match status" value="1"/>
</dbReference>
<evidence type="ECO:0000313" key="4">
    <source>
        <dbReference type="Proteomes" id="UP001202328"/>
    </source>
</evidence>
<evidence type="ECO:0000256" key="2">
    <source>
        <dbReference type="SAM" id="Phobius"/>
    </source>
</evidence>
<dbReference type="AlphaFoldDB" id="A0AAD4TGY4"/>
<feature type="coiled-coil region" evidence="1">
    <location>
        <begin position="119"/>
        <end position="146"/>
    </location>
</feature>
<dbReference type="Proteomes" id="UP001202328">
    <property type="component" value="Unassembled WGS sequence"/>
</dbReference>
<keyword evidence="2" id="KW-1133">Transmembrane helix</keyword>
<evidence type="ECO:0000313" key="3">
    <source>
        <dbReference type="EMBL" id="KAI3955721.1"/>
    </source>
</evidence>
<dbReference type="GO" id="GO:0010598">
    <property type="term" value="C:NAD(P)H dehydrogenase complex (plastoquinone)"/>
    <property type="evidence" value="ECO:0007669"/>
    <property type="project" value="InterPro"/>
</dbReference>
<dbReference type="GO" id="GO:0009535">
    <property type="term" value="C:chloroplast thylakoid membrane"/>
    <property type="evidence" value="ECO:0007669"/>
    <property type="project" value="InterPro"/>
</dbReference>
<organism evidence="3 4">
    <name type="scientific">Papaver atlanticum</name>
    <dbReference type="NCBI Taxonomy" id="357466"/>
    <lineage>
        <taxon>Eukaryota</taxon>
        <taxon>Viridiplantae</taxon>
        <taxon>Streptophyta</taxon>
        <taxon>Embryophyta</taxon>
        <taxon>Tracheophyta</taxon>
        <taxon>Spermatophyta</taxon>
        <taxon>Magnoliopsida</taxon>
        <taxon>Ranunculales</taxon>
        <taxon>Papaveraceae</taxon>
        <taxon>Papaveroideae</taxon>
        <taxon>Papaver</taxon>
    </lineage>
</organism>
<proteinExistence type="predicted"/>
<dbReference type="FunFam" id="1.10.287.110:FF:000080">
    <property type="entry name" value="NAD(P)H-quinone oxidoreductase subunit U chloroplastic"/>
    <property type="match status" value="1"/>
</dbReference>
<keyword evidence="1" id="KW-0175">Coiled coil</keyword>
<reference evidence="3" key="1">
    <citation type="submission" date="2022-04" db="EMBL/GenBank/DDBJ databases">
        <title>A functionally conserved STORR gene fusion in Papaver species that diverged 16.8 million years ago.</title>
        <authorList>
            <person name="Catania T."/>
        </authorList>
    </citation>
    <scope>NUCLEOTIDE SEQUENCE</scope>
    <source>
        <strain evidence="3">S-188037</strain>
    </source>
</reference>
<comment type="caution">
    <text evidence="3">The sequence shown here is derived from an EMBL/GenBank/DDBJ whole genome shotgun (WGS) entry which is preliminary data.</text>
</comment>
<dbReference type="PANTHER" id="PTHR47726">
    <property type="entry name" value="NAD(P)H-QUINONE OXIDOREDUCTASE SUBUNIT U, CHLOROPLASTIC"/>
    <property type="match status" value="1"/>
</dbReference>
<dbReference type="InterPro" id="IPR036869">
    <property type="entry name" value="J_dom_sf"/>
</dbReference>
<evidence type="ECO:0008006" key="5">
    <source>
        <dbReference type="Google" id="ProtNLM"/>
    </source>
</evidence>
<keyword evidence="2" id="KW-0812">Transmembrane</keyword>
<accession>A0AAD4TGY4</accession>
<feature type="transmembrane region" description="Helical" evidence="2">
    <location>
        <begin position="203"/>
        <end position="222"/>
    </location>
</feature>
<dbReference type="Gene3D" id="1.10.287.110">
    <property type="entry name" value="DnaJ domain"/>
    <property type="match status" value="1"/>
</dbReference>
<name>A0AAD4TGY4_9MAGN</name>
<keyword evidence="2" id="KW-0472">Membrane</keyword>
<gene>
    <name evidence="3" type="ORF">MKW98_006081</name>
</gene>